<comment type="similarity">
    <text evidence="3 14">Belongs to the peptidase M28 family.</text>
</comment>
<evidence type="ECO:0000313" key="18">
    <source>
        <dbReference type="Proteomes" id="UP000077266"/>
    </source>
</evidence>
<evidence type="ECO:0000256" key="10">
    <source>
        <dbReference type="ARBA" id="ARBA00022989"/>
    </source>
</evidence>
<protein>
    <recommendedName>
        <fullName evidence="14">Peptide hydrolase</fullName>
        <ecNumber evidence="14">3.4.-.-</ecNumber>
    </recommendedName>
</protein>
<dbReference type="SUPFAM" id="SSF53187">
    <property type="entry name" value="Zn-dependent exopeptidases"/>
    <property type="match status" value="1"/>
</dbReference>
<dbReference type="GO" id="GO:0046872">
    <property type="term" value="F:metal ion binding"/>
    <property type="evidence" value="ECO:0007669"/>
    <property type="project" value="UniProtKB-KW"/>
</dbReference>
<dbReference type="Pfam" id="PF04389">
    <property type="entry name" value="Peptidase_M28"/>
    <property type="match status" value="1"/>
</dbReference>
<keyword evidence="4 14" id="KW-0645">Protease</keyword>
<dbReference type="FunFam" id="3.40.630.10:FF:000008">
    <property type="entry name" value="Endoplasmic reticulum metallopeptidase 1"/>
    <property type="match status" value="1"/>
</dbReference>
<feature type="transmembrane region" description="Helical" evidence="15">
    <location>
        <begin position="389"/>
        <end position="408"/>
    </location>
</feature>
<feature type="transmembrane region" description="Helical" evidence="15">
    <location>
        <begin position="544"/>
        <end position="564"/>
    </location>
</feature>
<dbReference type="Proteomes" id="UP000077266">
    <property type="component" value="Unassembled WGS sequence"/>
</dbReference>
<keyword evidence="13" id="KW-0325">Glycoprotein</keyword>
<evidence type="ECO:0000256" key="4">
    <source>
        <dbReference type="ARBA" id="ARBA00022670"/>
    </source>
</evidence>
<keyword evidence="11" id="KW-0482">Metalloprotease</keyword>
<evidence type="ECO:0000256" key="14">
    <source>
        <dbReference type="RuleBase" id="RU361240"/>
    </source>
</evidence>
<evidence type="ECO:0000256" key="13">
    <source>
        <dbReference type="ARBA" id="ARBA00023180"/>
    </source>
</evidence>
<dbReference type="GO" id="GO:0008235">
    <property type="term" value="F:metalloexopeptidase activity"/>
    <property type="evidence" value="ECO:0007669"/>
    <property type="project" value="InterPro"/>
</dbReference>
<organism evidence="17 18">
    <name type="scientific">Exidia glandulosa HHB12029</name>
    <dbReference type="NCBI Taxonomy" id="1314781"/>
    <lineage>
        <taxon>Eukaryota</taxon>
        <taxon>Fungi</taxon>
        <taxon>Dikarya</taxon>
        <taxon>Basidiomycota</taxon>
        <taxon>Agaricomycotina</taxon>
        <taxon>Agaricomycetes</taxon>
        <taxon>Auriculariales</taxon>
        <taxon>Exidiaceae</taxon>
        <taxon>Exidia</taxon>
    </lineage>
</organism>
<dbReference type="AlphaFoldDB" id="A0A165DN33"/>
<feature type="transmembrane region" description="Helical" evidence="15">
    <location>
        <begin position="612"/>
        <end position="632"/>
    </location>
</feature>
<evidence type="ECO:0000256" key="8">
    <source>
        <dbReference type="ARBA" id="ARBA00022824"/>
    </source>
</evidence>
<evidence type="ECO:0000256" key="9">
    <source>
        <dbReference type="ARBA" id="ARBA00022833"/>
    </source>
</evidence>
<keyword evidence="8" id="KW-0256">Endoplasmic reticulum</keyword>
<feature type="transmembrane region" description="Helical" evidence="15">
    <location>
        <begin position="453"/>
        <end position="473"/>
    </location>
</feature>
<proteinExistence type="inferred from homology"/>
<evidence type="ECO:0000256" key="1">
    <source>
        <dbReference type="ARBA" id="ARBA00001947"/>
    </source>
</evidence>
<feature type="domain" description="Peptidase M28" evidence="16">
    <location>
        <begin position="125"/>
        <end position="318"/>
    </location>
</feature>
<dbReference type="InterPro" id="IPR007484">
    <property type="entry name" value="Peptidase_M28"/>
</dbReference>
<evidence type="ECO:0000256" key="11">
    <source>
        <dbReference type="ARBA" id="ARBA00023049"/>
    </source>
</evidence>
<sequence>MARIVVYGALLLAVFLGVPYYTIFKHYQLPVPLNAQTNALTGLPQLSEAAILETTRQLSETFGYRTVGTREHALADAWMYDQVQQLAATCPKHLQCETWRQVGSGTHRFDMMGKVLFKTYRNLTNIIVRVSDGTPQGKENAVLVNSHLDSTLPSPGAADDALSAGVMLDIMRVLTQTPDWKPQHAIIFLFNNAEESLQDGSHLYSTQHETRHTVRAAMNLEAAGSTGPELLFQATSEEMIHAYSHSTKPYGTIVANEIFSSGIILSDTDFRQFEEYLNVTGLDMAVVGNSYVYHTRKDIVANIEPGVAHHMAENALEILKYLTTSKSSPLASLKTSGYHKPSTTFFSLLGSVFFQYSSGTALIMHGVLVGLVLVTMALTRTWTEIRSGVVAVLAAGFGALVGANLLAFFMDRIFDRPLSWFSNEMDTLLLYVPAAFAGALSMNLLVREAGEHAVLAGQIIIQSVSGLLLQGIFGIGSSVVLFISGASLFAAYTLDALIKAFSPRPAPPVETAKPKPKTKGKAAAMAQRYAKKVAVVTQVEGLHVMSYIVGQVMPLILGIEMLLGDLDVFVPLTGRIGREAPAEHIIATIVGLFAPYTLSMALPFVRRASSASLKWLVLALYALTVLSASIFLKKDAFDADHQRRIFVVHMENITSHEFSLNVGAADRAPGMPEFVKAVAATFGVPGKGPVPVVMNDWNTEWDTMYPFSQFVSPYKITLPTPKDYTSSWSERFQVIKTTESVDMTAGSRGLTISVKHPGVIWTVLAFDADVLSWSLGSAPPAGMQRHHIKEASFYGVDEWSLDLVVRGTGPLSFSFVGIGERSMWPGKKHEAEGPAMDLFKVLDPWIDQKTGNAVDALLIGCVGGVVQL</sequence>
<evidence type="ECO:0000259" key="16">
    <source>
        <dbReference type="Pfam" id="PF04389"/>
    </source>
</evidence>
<dbReference type="GO" id="GO:0006508">
    <property type="term" value="P:proteolysis"/>
    <property type="evidence" value="ECO:0007669"/>
    <property type="project" value="UniProtKB-KW"/>
</dbReference>
<reference evidence="17 18" key="1">
    <citation type="journal article" date="2016" name="Mol. Biol. Evol.">
        <title>Comparative Genomics of Early-Diverging Mushroom-Forming Fungi Provides Insights into the Origins of Lignocellulose Decay Capabilities.</title>
        <authorList>
            <person name="Nagy L.G."/>
            <person name="Riley R."/>
            <person name="Tritt A."/>
            <person name="Adam C."/>
            <person name="Daum C."/>
            <person name="Floudas D."/>
            <person name="Sun H."/>
            <person name="Yadav J.S."/>
            <person name="Pangilinan J."/>
            <person name="Larsson K.H."/>
            <person name="Matsuura K."/>
            <person name="Barry K."/>
            <person name="Labutti K."/>
            <person name="Kuo R."/>
            <person name="Ohm R.A."/>
            <person name="Bhattacharya S.S."/>
            <person name="Shirouzu T."/>
            <person name="Yoshinaga Y."/>
            <person name="Martin F.M."/>
            <person name="Grigoriev I.V."/>
            <person name="Hibbett D.S."/>
        </authorList>
    </citation>
    <scope>NUCLEOTIDE SEQUENCE [LARGE SCALE GENOMIC DNA]</scope>
    <source>
        <strain evidence="17 18">HHB12029</strain>
    </source>
</reference>
<evidence type="ECO:0000256" key="3">
    <source>
        <dbReference type="ARBA" id="ARBA00010918"/>
    </source>
</evidence>
<keyword evidence="7 14" id="KW-0378">Hydrolase</keyword>
<keyword evidence="10 15" id="KW-1133">Transmembrane helix</keyword>
<dbReference type="PANTHER" id="PTHR12147:SF22">
    <property type="entry name" value="ENDOPLASMIC RETICULUM METALLOPEPTIDASE 1"/>
    <property type="match status" value="1"/>
</dbReference>
<evidence type="ECO:0000256" key="7">
    <source>
        <dbReference type="ARBA" id="ARBA00022801"/>
    </source>
</evidence>
<feature type="transmembrane region" description="Helical" evidence="15">
    <location>
        <begin position="584"/>
        <end position="605"/>
    </location>
</feature>
<dbReference type="EMBL" id="KV426204">
    <property type="protein sequence ID" value="KZV84957.1"/>
    <property type="molecule type" value="Genomic_DNA"/>
</dbReference>
<dbReference type="CDD" id="cd03875">
    <property type="entry name" value="M28_Fxna_like"/>
    <property type="match status" value="1"/>
</dbReference>
<dbReference type="FunCoup" id="A0A165DN33">
    <property type="interactions" value="44"/>
</dbReference>
<evidence type="ECO:0000256" key="6">
    <source>
        <dbReference type="ARBA" id="ARBA00022723"/>
    </source>
</evidence>
<dbReference type="OrthoDB" id="76293at2759"/>
<dbReference type="EC" id="3.4.-.-" evidence="14"/>
<dbReference type="InParanoid" id="A0A165DN33"/>
<accession>A0A165DN33</accession>
<evidence type="ECO:0000256" key="12">
    <source>
        <dbReference type="ARBA" id="ARBA00023136"/>
    </source>
</evidence>
<comment type="subcellular location">
    <subcellularLocation>
        <location evidence="2">Endoplasmic reticulum membrane</location>
        <topology evidence="2">Multi-pass membrane protein</topology>
    </subcellularLocation>
</comment>
<feature type="transmembrane region" description="Helical" evidence="15">
    <location>
        <begin position="353"/>
        <end position="377"/>
    </location>
</feature>
<keyword evidence="5 15" id="KW-0812">Transmembrane</keyword>
<feature type="transmembrane region" description="Helical" evidence="15">
    <location>
        <begin position="479"/>
        <end position="498"/>
    </location>
</feature>
<evidence type="ECO:0000256" key="15">
    <source>
        <dbReference type="SAM" id="Phobius"/>
    </source>
</evidence>
<keyword evidence="9 14" id="KW-0862">Zinc</keyword>
<dbReference type="InterPro" id="IPR048024">
    <property type="entry name" value="Fxna-like_M28_dom"/>
</dbReference>
<keyword evidence="12 15" id="KW-0472">Membrane</keyword>
<evidence type="ECO:0000256" key="5">
    <source>
        <dbReference type="ARBA" id="ARBA00022692"/>
    </source>
</evidence>
<dbReference type="STRING" id="1314781.A0A165DN33"/>
<comment type="cofactor">
    <cofactor evidence="1">
        <name>Zn(2+)</name>
        <dbReference type="ChEBI" id="CHEBI:29105"/>
    </cofactor>
</comment>
<dbReference type="Gene3D" id="3.40.630.10">
    <property type="entry name" value="Zn peptidases"/>
    <property type="match status" value="1"/>
</dbReference>
<evidence type="ECO:0000256" key="2">
    <source>
        <dbReference type="ARBA" id="ARBA00004477"/>
    </source>
</evidence>
<gene>
    <name evidence="17" type="ORF">EXIGLDRAFT_726594</name>
</gene>
<evidence type="ECO:0000313" key="17">
    <source>
        <dbReference type="EMBL" id="KZV84957.1"/>
    </source>
</evidence>
<dbReference type="PANTHER" id="PTHR12147">
    <property type="entry name" value="METALLOPEPTIDASE M28 FAMILY MEMBER"/>
    <property type="match status" value="1"/>
</dbReference>
<keyword evidence="18" id="KW-1185">Reference proteome</keyword>
<feature type="transmembrane region" description="Helical" evidence="15">
    <location>
        <begin position="428"/>
        <end position="446"/>
    </location>
</feature>
<name>A0A165DN33_EXIGL</name>
<dbReference type="GO" id="GO:0005789">
    <property type="term" value="C:endoplasmic reticulum membrane"/>
    <property type="evidence" value="ECO:0007669"/>
    <property type="project" value="UniProtKB-SubCell"/>
</dbReference>
<keyword evidence="6 14" id="KW-0479">Metal-binding</keyword>
<dbReference type="InterPro" id="IPR045175">
    <property type="entry name" value="M28_fam"/>
</dbReference>